<dbReference type="Gene3D" id="3.40.1550.10">
    <property type="entry name" value="CheC-like"/>
    <property type="match status" value="1"/>
</dbReference>
<keyword evidence="4" id="KW-1185">Reference proteome</keyword>
<organism evidence="3 4">
    <name type="scientific">Veronia pacifica</name>
    <dbReference type="NCBI Taxonomy" id="1080227"/>
    <lineage>
        <taxon>Bacteria</taxon>
        <taxon>Pseudomonadati</taxon>
        <taxon>Pseudomonadota</taxon>
        <taxon>Gammaproteobacteria</taxon>
        <taxon>Vibrionales</taxon>
        <taxon>Vibrionaceae</taxon>
        <taxon>Veronia</taxon>
    </lineage>
</organism>
<feature type="region of interest" description="Disordered" evidence="2">
    <location>
        <begin position="202"/>
        <end position="225"/>
    </location>
</feature>
<evidence type="ECO:0000256" key="2">
    <source>
        <dbReference type="SAM" id="MobiDB-lite"/>
    </source>
</evidence>
<reference evidence="3 4" key="1">
    <citation type="submission" date="2016-05" db="EMBL/GenBank/DDBJ databases">
        <title>Genomic Taxonomy of the Vibrionaceae.</title>
        <authorList>
            <person name="Gomez-Gil B."/>
            <person name="Enciso-Ibarra J."/>
        </authorList>
    </citation>
    <scope>NUCLEOTIDE SEQUENCE [LARGE SCALE GENOMIC DNA]</scope>
    <source>
        <strain evidence="3 4">CAIM 1920</strain>
    </source>
</reference>
<evidence type="ECO:0000313" key="4">
    <source>
        <dbReference type="Proteomes" id="UP000094936"/>
    </source>
</evidence>
<evidence type="ECO:0008006" key="5">
    <source>
        <dbReference type="Google" id="ProtNLM"/>
    </source>
</evidence>
<dbReference type="Pfam" id="PF11813">
    <property type="entry name" value="DUF3334"/>
    <property type="match status" value="1"/>
</dbReference>
<protein>
    <recommendedName>
        <fullName evidence="5">Chemotaxis protein CheX</fullName>
    </recommendedName>
</protein>
<comment type="caution">
    <text evidence="3">The sequence shown here is derived from an EMBL/GenBank/DDBJ whole genome shotgun (WGS) entry which is preliminary data.</text>
</comment>
<dbReference type="SUPFAM" id="SSF103039">
    <property type="entry name" value="CheC-like"/>
    <property type="match status" value="1"/>
</dbReference>
<dbReference type="AlphaFoldDB" id="A0A1C3ECI0"/>
<sequence length="225" mass="25207">MTKKTILTSDDILLKLCQSVTDVLTKGTNSSVTHSAFVQKIDKTSLKPDIGCFVLFEGGFSGLVVINFDAKAALEIYQKYMLTMGIPKEELTTIHTADEVGDVLGELMNQMLGDFSGKVQRSLHTSITQNQPKMMTFNKKISVTIDGHVDKPASRRVSFITEECHNFYLEFAVEDTEFIQLEPFKTEKVVDPDTILEEEVAKHLAETKPAPRRRTKRTTTKAKTS</sequence>
<dbReference type="GO" id="GO:0006935">
    <property type="term" value="P:chemotaxis"/>
    <property type="evidence" value="ECO:0007669"/>
    <property type="project" value="UniProtKB-KW"/>
</dbReference>
<dbReference type="InterPro" id="IPR024513">
    <property type="entry name" value="DUF3334"/>
</dbReference>
<accession>A0A1C3ECI0</accession>
<dbReference type="InterPro" id="IPR028976">
    <property type="entry name" value="CheC-like_sf"/>
</dbReference>
<dbReference type="STRING" id="1080227.A8L45_18610"/>
<proteinExistence type="predicted"/>
<name>A0A1C3ECI0_9GAMM</name>
<gene>
    <name evidence="3" type="ORF">A8L45_18610</name>
</gene>
<dbReference type="RefSeq" id="WP_068904862.1">
    <property type="nucleotide sequence ID" value="NZ_JBHUIF010000004.1"/>
</dbReference>
<dbReference type="Proteomes" id="UP000094936">
    <property type="component" value="Unassembled WGS sequence"/>
</dbReference>
<evidence type="ECO:0000256" key="1">
    <source>
        <dbReference type="ARBA" id="ARBA00022500"/>
    </source>
</evidence>
<keyword evidence="1" id="KW-0145">Chemotaxis</keyword>
<dbReference type="EMBL" id="LYBM01000043">
    <property type="protein sequence ID" value="ODA30948.1"/>
    <property type="molecule type" value="Genomic_DNA"/>
</dbReference>
<evidence type="ECO:0000313" key="3">
    <source>
        <dbReference type="EMBL" id="ODA30948.1"/>
    </source>
</evidence>
<dbReference type="OrthoDB" id="8748921at2"/>
<feature type="compositionally biased region" description="Basic residues" evidence="2">
    <location>
        <begin position="210"/>
        <end position="225"/>
    </location>
</feature>